<reference evidence="1" key="2">
    <citation type="journal article" date="2023" name="Microbiol Resour">
        <title>Decontamination and Annotation of the Draft Genome Sequence of the Oomycete Lagenidium giganteum ARSEF 373.</title>
        <authorList>
            <person name="Morgan W.R."/>
            <person name="Tartar A."/>
        </authorList>
    </citation>
    <scope>NUCLEOTIDE SEQUENCE</scope>
    <source>
        <strain evidence="1">ARSEF 373</strain>
    </source>
</reference>
<gene>
    <name evidence="1" type="ORF">N0F65_004074</name>
</gene>
<dbReference type="AlphaFoldDB" id="A0AAV2Z1T9"/>
<evidence type="ECO:0000313" key="2">
    <source>
        <dbReference type="Proteomes" id="UP001146120"/>
    </source>
</evidence>
<name>A0AAV2Z1T9_9STRA</name>
<sequence length="79" mass="9349">MRKCKEVWRLQVRNGVYEHNHVVNEDVYESYPSNRKIRHAETRATADAMIQGHAKRTKIIDYLLGRGEKLNKRDVDNLI</sequence>
<reference evidence="1" key="1">
    <citation type="submission" date="2022-11" db="EMBL/GenBank/DDBJ databases">
        <authorList>
            <person name="Morgan W.R."/>
            <person name="Tartar A."/>
        </authorList>
    </citation>
    <scope>NUCLEOTIDE SEQUENCE</scope>
    <source>
        <strain evidence="1">ARSEF 373</strain>
    </source>
</reference>
<comment type="caution">
    <text evidence="1">The sequence shown here is derived from an EMBL/GenBank/DDBJ whole genome shotgun (WGS) entry which is preliminary data.</text>
</comment>
<accession>A0AAV2Z1T9</accession>
<evidence type="ECO:0000313" key="1">
    <source>
        <dbReference type="EMBL" id="DAZ99441.1"/>
    </source>
</evidence>
<dbReference type="Proteomes" id="UP001146120">
    <property type="component" value="Unassembled WGS sequence"/>
</dbReference>
<proteinExistence type="predicted"/>
<keyword evidence="2" id="KW-1185">Reference proteome</keyword>
<dbReference type="EMBL" id="DAKRPA010000083">
    <property type="protein sequence ID" value="DAZ99441.1"/>
    <property type="molecule type" value="Genomic_DNA"/>
</dbReference>
<organism evidence="1 2">
    <name type="scientific">Lagenidium giganteum</name>
    <dbReference type="NCBI Taxonomy" id="4803"/>
    <lineage>
        <taxon>Eukaryota</taxon>
        <taxon>Sar</taxon>
        <taxon>Stramenopiles</taxon>
        <taxon>Oomycota</taxon>
        <taxon>Peronosporomycetes</taxon>
        <taxon>Pythiales</taxon>
        <taxon>Pythiaceae</taxon>
    </lineage>
</organism>
<protein>
    <submittedName>
        <fullName evidence="1">Uncharacterized protein</fullName>
    </submittedName>
</protein>
<feature type="non-terminal residue" evidence="1">
    <location>
        <position position="79"/>
    </location>
</feature>